<evidence type="ECO:0000313" key="2">
    <source>
        <dbReference type="Proteomes" id="UP000541969"/>
    </source>
</evidence>
<name>A0A853CHN0_9ACTN</name>
<dbReference type="Proteomes" id="UP000541969">
    <property type="component" value="Unassembled WGS sequence"/>
</dbReference>
<dbReference type="RefSeq" id="WP_179716182.1">
    <property type="nucleotide sequence ID" value="NZ_JACBZT010000001.1"/>
</dbReference>
<proteinExistence type="predicted"/>
<protein>
    <submittedName>
        <fullName evidence="1">Uncharacterized protein</fullName>
    </submittedName>
</protein>
<dbReference type="Pfam" id="PF18959">
    <property type="entry name" value="DUF5701"/>
    <property type="match status" value="1"/>
</dbReference>
<dbReference type="EMBL" id="JACBZT010000001">
    <property type="protein sequence ID" value="NYJ05543.1"/>
    <property type="molecule type" value="Genomic_DNA"/>
</dbReference>
<comment type="caution">
    <text evidence="1">The sequence shown here is derived from an EMBL/GenBank/DDBJ whole genome shotgun (WGS) entry which is preliminary data.</text>
</comment>
<keyword evidence="2" id="KW-1185">Reference proteome</keyword>
<dbReference type="InterPro" id="IPR043755">
    <property type="entry name" value="DUF5701"/>
</dbReference>
<sequence length="218" mass="23037">MSTAPHAAGTTLRTEADLEFDRQVDALVQAGLPAWRDLADECFRAWLEPLRDLLPTLPDSPGIPFVVVVPDAPVHDLLGTAQMVGGSGFTTMADDDLDRFRPLPELDVPATPYLLLDVDTGPDTLGLPPTQAAEKIAASGRTPLTVAEGLAVLVGDPGVLRSRNCFSLLGSRAGDKRVPALWVSARRPRLGWCYQGAPHSWLGSASCAGRLAAPSPVG</sequence>
<evidence type="ECO:0000313" key="1">
    <source>
        <dbReference type="EMBL" id="NYJ05543.1"/>
    </source>
</evidence>
<reference evidence="1 2" key="1">
    <citation type="submission" date="2020-07" db="EMBL/GenBank/DDBJ databases">
        <title>Sequencing the genomes of 1000 actinobacteria strains.</title>
        <authorList>
            <person name="Klenk H.-P."/>
        </authorList>
    </citation>
    <scope>NUCLEOTIDE SEQUENCE [LARGE SCALE GENOMIC DNA]</scope>
    <source>
        <strain evidence="1 2">DSM 104001</strain>
    </source>
</reference>
<accession>A0A853CHN0</accession>
<gene>
    <name evidence="1" type="ORF">GGQ55_001821</name>
</gene>
<dbReference type="AlphaFoldDB" id="A0A853CHN0"/>
<organism evidence="1 2">
    <name type="scientific">Petropleomorpha daqingensis</name>
    <dbReference type="NCBI Taxonomy" id="2026353"/>
    <lineage>
        <taxon>Bacteria</taxon>
        <taxon>Bacillati</taxon>
        <taxon>Actinomycetota</taxon>
        <taxon>Actinomycetes</taxon>
        <taxon>Geodermatophilales</taxon>
        <taxon>Geodermatophilaceae</taxon>
        <taxon>Petropleomorpha</taxon>
    </lineage>
</organism>